<sequence>VSVPAARPDPNPPGDRLSDKRQWSAHRGSHPSHVPVPGTATYVPVRAAADPVRPASRPVRTNVSVSGDIRQPSAYALRLRRLDGRRSESAEILRRPANPIQPRRSKTRL</sequence>
<evidence type="ECO:0000313" key="3">
    <source>
        <dbReference type="Proteomes" id="UP000479000"/>
    </source>
</evidence>
<evidence type="ECO:0000256" key="1">
    <source>
        <dbReference type="SAM" id="MobiDB-lite"/>
    </source>
</evidence>
<protein>
    <submittedName>
        <fullName evidence="2">Uncharacterized protein</fullName>
    </submittedName>
</protein>
<proteinExistence type="predicted"/>
<dbReference type="EMBL" id="CADCXU010015711">
    <property type="protein sequence ID" value="CAB0004996.1"/>
    <property type="molecule type" value="Genomic_DNA"/>
</dbReference>
<accession>A0A6H5GMH0</accession>
<feature type="compositionally biased region" description="Basic and acidic residues" evidence="1">
    <location>
        <begin position="80"/>
        <end position="94"/>
    </location>
</feature>
<feature type="non-terminal residue" evidence="2">
    <location>
        <position position="1"/>
    </location>
</feature>
<dbReference type="AlphaFoldDB" id="A0A6H5GMH0"/>
<evidence type="ECO:0000313" key="2">
    <source>
        <dbReference type="EMBL" id="CAB0004996.1"/>
    </source>
</evidence>
<feature type="compositionally biased region" description="Low complexity" evidence="1">
    <location>
        <begin position="43"/>
        <end position="60"/>
    </location>
</feature>
<feature type="region of interest" description="Disordered" evidence="1">
    <location>
        <begin position="1"/>
        <end position="109"/>
    </location>
</feature>
<reference evidence="2 3" key="1">
    <citation type="submission" date="2020-02" db="EMBL/GenBank/DDBJ databases">
        <authorList>
            <person name="Ferguson B K."/>
        </authorList>
    </citation>
    <scope>NUCLEOTIDE SEQUENCE [LARGE SCALE GENOMIC DNA]</scope>
</reference>
<gene>
    <name evidence="2" type="ORF">NTEN_LOCUS10473</name>
</gene>
<organism evidence="2 3">
    <name type="scientific">Nesidiocoris tenuis</name>
    <dbReference type="NCBI Taxonomy" id="355587"/>
    <lineage>
        <taxon>Eukaryota</taxon>
        <taxon>Metazoa</taxon>
        <taxon>Ecdysozoa</taxon>
        <taxon>Arthropoda</taxon>
        <taxon>Hexapoda</taxon>
        <taxon>Insecta</taxon>
        <taxon>Pterygota</taxon>
        <taxon>Neoptera</taxon>
        <taxon>Paraneoptera</taxon>
        <taxon>Hemiptera</taxon>
        <taxon>Heteroptera</taxon>
        <taxon>Panheteroptera</taxon>
        <taxon>Cimicomorpha</taxon>
        <taxon>Miridae</taxon>
        <taxon>Dicyphina</taxon>
        <taxon>Nesidiocoris</taxon>
    </lineage>
</organism>
<feature type="non-terminal residue" evidence="2">
    <location>
        <position position="109"/>
    </location>
</feature>
<name>A0A6H5GMH0_9HEMI</name>
<keyword evidence="3" id="KW-1185">Reference proteome</keyword>
<dbReference type="Proteomes" id="UP000479000">
    <property type="component" value="Unassembled WGS sequence"/>
</dbReference>